<organism evidence="1 2">
    <name type="scientific">Avena sativa</name>
    <name type="common">Oat</name>
    <dbReference type="NCBI Taxonomy" id="4498"/>
    <lineage>
        <taxon>Eukaryota</taxon>
        <taxon>Viridiplantae</taxon>
        <taxon>Streptophyta</taxon>
        <taxon>Embryophyta</taxon>
        <taxon>Tracheophyta</taxon>
        <taxon>Spermatophyta</taxon>
        <taxon>Magnoliopsida</taxon>
        <taxon>Liliopsida</taxon>
        <taxon>Poales</taxon>
        <taxon>Poaceae</taxon>
        <taxon>BOP clade</taxon>
        <taxon>Pooideae</taxon>
        <taxon>Poodae</taxon>
        <taxon>Poeae</taxon>
        <taxon>Poeae Chloroplast Group 1 (Aveneae type)</taxon>
        <taxon>Aveninae</taxon>
        <taxon>Avena</taxon>
    </lineage>
</organism>
<reference evidence="1" key="2">
    <citation type="submission" date="2025-09" db="UniProtKB">
        <authorList>
            <consortium name="EnsemblPlants"/>
        </authorList>
    </citation>
    <scope>IDENTIFICATION</scope>
</reference>
<evidence type="ECO:0000313" key="2">
    <source>
        <dbReference type="Proteomes" id="UP001732700"/>
    </source>
</evidence>
<evidence type="ECO:0000313" key="1">
    <source>
        <dbReference type="EnsemblPlants" id="AVESA.00010b.r2.7AG1187290.1.CDS"/>
    </source>
</evidence>
<proteinExistence type="predicted"/>
<accession>A0ACD5ZGA2</accession>
<name>A0ACD5ZGA2_AVESA</name>
<dbReference type="EnsemblPlants" id="AVESA.00010b.r2.7AG1187290.1">
    <property type="protein sequence ID" value="AVESA.00010b.r2.7AG1187290.1.CDS"/>
    <property type="gene ID" value="AVESA.00010b.r2.7AG1187290"/>
</dbReference>
<protein>
    <submittedName>
        <fullName evidence="1">Uncharacterized protein</fullName>
    </submittedName>
</protein>
<dbReference type="Proteomes" id="UP001732700">
    <property type="component" value="Chromosome 7A"/>
</dbReference>
<reference evidence="1" key="1">
    <citation type="submission" date="2021-05" db="EMBL/GenBank/DDBJ databases">
        <authorList>
            <person name="Scholz U."/>
            <person name="Mascher M."/>
            <person name="Fiebig A."/>
        </authorList>
    </citation>
    <scope>NUCLEOTIDE SEQUENCE [LARGE SCALE GENOMIC DNA]</scope>
</reference>
<sequence>MLGSILSLPTSLKTLHIKDTGGLTSLEPVWGQPLSLKRLWLYGCSALASLPNEPQAYRSLWWLEIKDCPAIKKLPRCLQQRLSSIKEKNLDAQYEVMAFKPKTWKEIPRLVCERKVAKQMAEQRRHANRTTEKHEAE</sequence>
<keyword evidence="2" id="KW-1185">Reference proteome</keyword>